<dbReference type="CDD" id="cd00056">
    <property type="entry name" value="ENDO3c"/>
    <property type="match status" value="1"/>
</dbReference>
<evidence type="ECO:0000256" key="3">
    <source>
        <dbReference type="ARBA" id="ARBA00022763"/>
    </source>
</evidence>
<sequence length="290" mass="30914">MTGFTVALPSGYRPDWVLSYHGRDPDGPAERVQDSRITKALDLPGGPVLLTIDIGTEVASCAADRALSDAELSTTSHIAARMLGVATDVSGLERWAAEDPQVAKLLGDRIGLRPALTATVWEGLVWAIVGQQVNLRFAGTLRRTLIELAGTPHPSGRIAHPGPAAVARLDPEELGQRKFSRAKAAYLIGAAQAAVEGRVDYEALPGMTPEAAEARLTGLKGIGPWTRQYLLLRACGFPDCVPAGDAGLAAGLQRFHGLERRPTPEEQKQLMAPYAPFRSLATAHMWAGFA</sequence>
<dbReference type="EMBL" id="CP051775">
    <property type="protein sequence ID" value="QJE72767.1"/>
    <property type="molecule type" value="Genomic_DNA"/>
</dbReference>
<dbReference type="SMART" id="SM01009">
    <property type="entry name" value="AlkA_N"/>
    <property type="match status" value="1"/>
</dbReference>
<dbReference type="SUPFAM" id="SSF48150">
    <property type="entry name" value="DNA-glycosylase"/>
    <property type="match status" value="1"/>
</dbReference>
<name>A0A858R5U4_9PROT</name>
<dbReference type="GO" id="GO:0006307">
    <property type="term" value="P:DNA alkylation repair"/>
    <property type="evidence" value="ECO:0007669"/>
    <property type="project" value="TreeGrafter"/>
</dbReference>
<dbReference type="Gene3D" id="1.10.340.30">
    <property type="entry name" value="Hypothetical protein, domain 2"/>
    <property type="match status" value="1"/>
</dbReference>
<dbReference type="Gene3D" id="1.10.1670.40">
    <property type="match status" value="1"/>
</dbReference>
<evidence type="ECO:0000256" key="1">
    <source>
        <dbReference type="ARBA" id="ARBA00000086"/>
    </source>
</evidence>
<dbReference type="PANTHER" id="PTHR43003">
    <property type="entry name" value="DNA-3-METHYLADENINE GLYCOSYLASE"/>
    <property type="match status" value="1"/>
</dbReference>
<dbReference type="AlphaFoldDB" id="A0A858R5U4"/>
<protein>
    <recommendedName>
        <fullName evidence="2">DNA-3-methyladenine glycosylase II</fullName>
        <ecNumber evidence="2">3.2.2.21</ecNumber>
    </recommendedName>
</protein>
<dbReference type="SMART" id="SM00478">
    <property type="entry name" value="ENDO3c"/>
    <property type="match status" value="1"/>
</dbReference>
<keyword evidence="3" id="KW-0227">DNA damage</keyword>
<comment type="catalytic activity">
    <reaction evidence="1">
        <text>Hydrolysis of alkylated DNA, releasing 3-methyladenine, 3-methylguanine, 7-methylguanine and 7-methyladenine.</text>
        <dbReference type="EC" id="3.2.2.21"/>
    </reaction>
</comment>
<dbReference type="InterPro" id="IPR003265">
    <property type="entry name" value="HhH-GPD_domain"/>
</dbReference>
<dbReference type="GO" id="GO:0005737">
    <property type="term" value="C:cytoplasm"/>
    <property type="evidence" value="ECO:0007669"/>
    <property type="project" value="TreeGrafter"/>
</dbReference>
<organism evidence="7 8">
    <name type="scientific">Aerophototrophica crusticola</name>
    <dbReference type="NCBI Taxonomy" id="1709002"/>
    <lineage>
        <taxon>Bacteria</taxon>
        <taxon>Pseudomonadati</taxon>
        <taxon>Pseudomonadota</taxon>
        <taxon>Alphaproteobacteria</taxon>
        <taxon>Rhodospirillales</taxon>
        <taxon>Rhodospirillaceae</taxon>
        <taxon>Aerophototrophica</taxon>
    </lineage>
</organism>
<keyword evidence="8" id="KW-1185">Reference proteome</keyword>
<evidence type="ECO:0000313" key="7">
    <source>
        <dbReference type="EMBL" id="QJE72767.1"/>
    </source>
</evidence>
<reference evidence="7" key="1">
    <citation type="submission" date="2020-04" db="EMBL/GenBank/DDBJ databases">
        <title>A desert anoxygenic phototrophic bacterium fixes CO2 using RubisCO under aerobic conditions.</title>
        <authorList>
            <person name="Tang K."/>
        </authorList>
    </citation>
    <scope>NUCLEOTIDE SEQUENCE [LARGE SCALE GENOMIC DNA]</scope>
    <source>
        <strain evidence="7">MIMtkB3</strain>
    </source>
</reference>
<dbReference type="InterPro" id="IPR051912">
    <property type="entry name" value="Alkylbase_DNA_Glycosylase/TA"/>
</dbReference>
<dbReference type="GO" id="GO:0006285">
    <property type="term" value="P:base-excision repair, AP site formation"/>
    <property type="evidence" value="ECO:0007669"/>
    <property type="project" value="TreeGrafter"/>
</dbReference>
<evidence type="ECO:0000256" key="4">
    <source>
        <dbReference type="ARBA" id="ARBA00023204"/>
    </source>
</evidence>
<proteinExistence type="predicted"/>
<feature type="domain" description="DNA-3-methyladenine glycosylase AlkA N-terminal" evidence="6">
    <location>
        <begin position="5"/>
        <end position="119"/>
    </location>
</feature>
<dbReference type="GO" id="GO:0008725">
    <property type="term" value="F:DNA-3-methyladenine glycosylase activity"/>
    <property type="evidence" value="ECO:0007669"/>
    <property type="project" value="TreeGrafter"/>
</dbReference>
<gene>
    <name evidence="7" type="ORF">HHL28_06390</name>
</gene>
<evidence type="ECO:0000259" key="5">
    <source>
        <dbReference type="SMART" id="SM00478"/>
    </source>
</evidence>
<dbReference type="GO" id="GO:0043916">
    <property type="term" value="F:DNA-7-methylguanine glycosylase activity"/>
    <property type="evidence" value="ECO:0007669"/>
    <property type="project" value="TreeGrafter"/>
</dbReference>
<dbReference type="KEGG" id="acru:HHL28_06390"/>
<evidence type="ECO:0000313" key="8">
    <source>
        <dbReference type="Proteomes" id="UP000501891"/>
    </source>
</evidence>
<keyword evidence="4" id="KW-0234">DNA repair</keyword>
<dbReference type="InterPro" id="IPR010316">
    <property type="entry name" value="AlkA_N"/>
</dbReference>
<dbReference type="InterPro" id="IPR011257">
    <property type="entry name" value="DNA_glycosylase"/>
</dbReference>
<evidence type="ECO:0000256" key="2">
    <source>
        <dbReference type="ARBA" id="ARBA00012000"/>
    </source>
</evidence>
<dbReference type="PANTHER" id="PTHR43003:SF13">
    <property type="entry name" value="DNA-3-METHYLADENINE GLYCOSYLASE 2"/>
    <property type="match status" value="1"/>
</dbReference>
<dbReference type="Proteomes" id="UP000501891">
    <property type="component" value="Chromosome"/>
</dbReference>
<dbReference type="GO" id="GO:0032993">
    <property type="term" value="C:protein-DNA complex"/>
    <property type="evidence" value="ECO:0007669"/>
    <property type="project" value="TreeGrafter"/>
</dbReference>
<feature type="domain" description="HhH-GPD" evidence="5">
    <location>
        <begin position="129"/>
        <end position="290"/>
    </location>
</feature>
<evidence type="ECO:0000259" key="6">
    <source>
        <dbReference type="SMART" id="SM01009"/>
    </source>
</evidence>
<accession>A0A858R5U4</accession>
<dbReference type="Pfam" id="PF00730">
    <property type="entry name" value="HhH-GPD"/>
    <property type="match status" value="1"/>
</dbReference>
<dbReference type="EC" id="3.2.2.21" evidence="2"/>
<dbReference type="GO" id="GO:0032131">
    <property type="term" value="F:alkylated DNA binding"/>
    <property type="evidence" value="ECO:0007669"/>
    <property type="project" value="TreeGrafter"/>
</dbReference>